<evidence type="ECO:0000256" key="11">
    <source>
        <dbReference type="ARBA" id="ARBA00023054"/>
    </source>
</evidence>
<reference evidence="24" key="1">
    <citation type="submission" date="2009-11" db="EMBL/GenBank/DDBJ databases">
        <authorList>
            <consortium name="Porcine genome sequencing project"/>
        </authorList>
    </citation>
    <scope>NUCLEOTIDE SEQUENCE [LARGE SCALE GENOMIC DNA]</scope>
    <source>
        <strain evidence="24">Duroc</strain>
    </source>
</reference>
<feature type="coiled-coil region" evidence="18">
    <location>
        <begin position="753"/>
        <end position="787"/>
    </location>
</feature>
<proteinExistence type="evidence at protein level"/>
<feature type="coiled-coil region" evidence="18">
    <location>
        <begin position="1417"/>
        <end position="1451"/>
    </location>
</feature>
<dbReference type="FunFam" id="1.20.58.60:FF:000143">
    <property type="entry name" value="Periplakin"/>
    <property type="match status" value="1"/>
</dbReference>
<dbReference type="PeptideAtlas" id="F1RK90"/>
<dbReference type="Pfam" id="PF23160">
    <property type="entry name" value="Spectrin_1st_PEPL"/>
    <property type="match status" value="1"/>
</dbReference>
<dbReference type="GO" id="GO:0009612">
    <property type="term" value="P:response to mechanical stimulus"/>
    <property type="evidence" value="ECO:0007669"/>
    <property type="project" value="Ensembl"/>
</dbReference>
<feature type="coiled-coil region" evidence="18">
    <location>
        <begin position="527"/>
        <end position="554"/>
    </location>
</feature>
<dbReference type="GlyGen" id="F1RK90">
    <property type="glycosylation" value="1 site"/>
</dbReference>
<evidence type="ECO:0000313" key="24">
    <source>
        <dbReference type="Proteomes" id="UP000008227"/>
    </source>
</evidence>
<feature type="coiled-coil region" evidence="18">
    <location>
        <begin position="1477"/>
        <end position="1808"/>
    </location>
</feature>
<keyword evidence="24" id="KW-1185">Reference proteome</keyword>
<dbReference type="STRING" id="9823.ENSSSCP00000008464"/>
<gene>
    <name evidence="23 25" type="primary">PPL</name>
</gene>
<reference evidence="23" key="4">
    <citation type="submission" date="2025-09" db="UniProtKB">
        <authorList>
            <consortium name="Ensembl"/>
        </authorList>
    </citation>
    <scope>IDENTIFICATION</scope>
</reference>
<evidence type="ECO:0000259" key="22">
    <source>
        <dbReference type="Pfam" id="PF26346"/>
    </source>
</evidence>
<evidence type="ECO:0000259" key="20">
    <source>
        <dbReference type="Pfam" id="PF17902"/>
    </source>
</evidence>
<comment type="subunit">
    <text evidence="16">Homodimer or a heterodimer with EVPL. Found in a complex composed of PPL (via C-terminal linker domain), BFSP1 and BFSP2 in the retinal lens. Within the complex interacts (via C-terminal linker domain) with BFSP2. Interacts with VIM. Binds to the PH domain of AKT1. Interacts with FCGR1A. May interact with PPHLN1.</text>
</comment>
<dbReference type="SMART" id="SM00250">
    <property type="entry name" value="PLEC"/>
    <property type="match status" value="2"/>
</dbReference>
<keyword evidence="12" id="KW-0472">Membrane</keyword>
<organism evidence="23 24">
    <name type="scientific">Sus scrofa</name>
    <name type="common">Pig</name>
    <dbReference type="NCBI Taxonomy" id="9823"/>
    <lineage>
        <taxon>Eukaryota</taxon>
        <taxon>Metazoa</taxon>
        <taxon>Chordata</taxon>
        <taxon>Craniata</taxon>
        <taxon>Vertebrata</taxon>
        <taxon>Euteleostomi</taxon>
        <taxon>Mammalia</taxon>
        <taxon>Eutheria</taxon>
        <taxon>Laurasiatheria</taxon>
        <taxon>Artiodactyla</taxon>
        <taxon>Suina</taxon>
        <taxon>Suidae</taxon>
        <taxon>Sus</taxon>
    </lineage>
</organism>
<dbReference type="InterPro" id="IPR001101">
    <property type="entry name" value="Plectin_repeat"/>
</dbReference>
<sequence length="1925" mass="221301">MPQRSSLEPGEGPQPGGAPGRGWEVAGPRLARESRQCAPAGLPSLSSVPASGRARRAPPSPAQGGRPARSSRARTRARARRAGKPRPVPLPGEGKHHLLGSGRERPRPAGAPPPASSDRPPPPRCTRGSRAAARSPAPAARPSVRAGPSAVQCPARRRDPPPRPRTPSATMNSLFRKRNKGKYSPTVRTRSISNKELSELIEQLQKNADQVERNIVDTEAKMQSDLAGLQEGRQPEHRDVALQKVSDSEKLLYVLEADAAIAKQMKHPQGDMIAEDIRQLKERVTNLRGKHKQIYSLAVKEVDPQVNWEALVEEKLDKLSSQSFGTDLPLVDHQVEQHNIFHNEVKAIGPHLAKDGGKEPNSELQAKYQKLLAASQARQQHLSSLQDYMQRCTNELYWLDQQAQGRMQYDWSDRNLDYPSRRRQYENFINRNLEAKEERINKLHSEGEQLLAAEHPGRNSIEAHMEAVHADWKEYLNLLICEESHLKYMEDYHQFHKDMKDAQELLRKVDSDLNQKYSPDFKDRYQIELLLHELDDQEKALDKYEHVVRGLQKRGQQVVPLKYRRETPLKPLPVEALCDFESDQGLISRGYSYTLQKNNGESWDLTDSAGNKLTAPAVCFMIPPTDPEALALADSLGSQYQSLRQKAAGSRRALQQRHEVLKAEKSGDASDLQGRQLLAGLDKVASDLDRQEKAITGTLRPPLEQGRAVQDSAERAKDLKNITNELLRIEPEKVRSTAEGEAFVRAQPSSSSAALLRTRVEDTQRRYERLVQLLAAAQEKVDTANRLEKSLQQGWEELATYENLLAQEDTVPECGHALDSKRQELAALASELQARKALLGEVEQNLQAARQCSSSLASRFQEHCPDLERQEAEVHKLGQRFDNLRQQVELRAQSLQSAQAAHDAFRSGRDHLLQFLSHIPSYEPQEMDSLGQMETKLNNQKNLLDEIARREQEVQKVSTHSQEYQQAVKDYELEAEKLRSLLDLENGRGNHMSKRARLQSPAAKVREEEAALAAKFTEVNAINRQRLQNLEFALSLLRQQPEAGMSPEAPPGSRLGSGVEAWRLQKELDEETERRQQLESEVKSTRAEIRTLQDQSPQEAVVRKEVLKRVPDPVLEESFQQTQRTLAEEQRKNQLLQEELETLQLRLRALEKAARDGGQEYVVKEVLRIEPDQAQADEVLRLREELEELRRQKGTRAAEVLLLQQRIAALAEEKNRAREKVTEKEVVKLQNDPQLEAEFRQLQEDQRRERQLREKQEEELSFLQDKLKRLEKERAMAEGRITVKEVLKVEKDVATEREVGDLQRQVEDEAAKARTNQREKTELLRKIWALEEENAKVVVQEKVREIVRPDPKVESEVANLRLELVEQERKYRGAEEQLKSYQSELEALRSRGPQVEVKEVTKEVIKYKTDPEMEKELQRLREEIVDKTRLIERCDLEIYQLKQEIQALKEAKPQVQTKEVVQEILQFQEDPQTKEEVESLRARLAEEQKKQVDLERERASQEEKIQQKEEELSRVKEKVVQQEVVRYEEEPGLRAEVSAFTESIDAELRQIDGLRGELRRLQRRRAELERQLEELERERQARREAELEVQRLKQRLAQLEEEEGEAREKVTLKQKVVLQQDPQQAREHALLTLQLEEERHRRQVLESELETLRRKLEHLEKLEVREKVVFSESVQVDRGNTEQEIQKLKSSLEEESRSKRELDAEVSRLEAKLSELEFCNSKSSKELDFLREENHRLQLERQNLQLEARRLQAEIEMAAAETRDLRSVPVADPGAPLDSRLWSLERELDELKRLSRDKDLEIDELQRRLGSVAVKREQRENHLRRSIVVIDPDSGRELSPEEAHRAGLIDWNMFVKLRSQECDWEEISVKGPNGESSVIHDRKSGKKFSIEEALQSGRLTPAQYDRYVNKDMSIQELAVLVSGQK</sequence>
<dbReference type="GO" id="GO:0001533">
    <property type="term" value="C:cornified envelope"/>
    <property type="evidence" value="ECO:0007669"/>
    <property type="project" value="UniProtKB-ARBA"/>
</dbReference>
<feature type="coiled-coil region" evidence="18">
    <location>
        <begin position="1357"/>
        <end position="1391"/>
    </location>
</feature>
<keyword evidence="13" id="KW-0206">Cytoskeleton</keyword>
<evidence type="ECO:0000256" key="16">
    <source>
        <dbReference type="ARBA" id="ARBA00065742"/>
    </source>
</evidence>
<dbReference type="Pfam" id="PF26346">
    <property type="entry name" value="Plectin_PPL"/>
    <property type="match status" value="2"/>
</dbReference>
<evidence type="ECO:0000256" key="10">
    <source>
        <dbReference type="ARBA" id="ARBA00022949"/>
    </source>
</evidence>
<dbReference type="GO" id="GO:0045104">
    <property type="term" value="P:intermediate filament cytoskeleton organization"/>
    <property type="evidence" value="ECO:0000318"/>
    <property type="project" value="GO_Central"/>
</dbReference>
<evidence type="ECO:0000256" key="13">
    <source>
        <dbReference type="ARBA" id="ARBA00023212"/>
    </source>
</evidence>
<evidence type="ECO:0000313" key="23">
    <source>
        <dbReference type="Ensembl" id="ENSSSCP00000008464.4"/>
    </source>
</evidence>
<dbReference type="GO" id="GO:0005737">
    <property type="term" value="C:cytoplasm"/>
    <property type="evidence" value="ECO:0000318"/>
    <property type="project" value="GO_Central"/>
</dbReference>
<evidence type="ECO:0000256" key="19">
    <source>
        <dbReference type="SAM" id="MobiDB-lite"/>
    </source>
</evidence>
<evidence type="ECO:0000256" key="6">
    <source>
        <dbReference type="ARBA" id="ARBA00022475"/>
    </source>
</evidence>
<feature type="compositionally biased region" description="Basic residues" evidence="19">
    <location>
        <begin position="69"/>
        <end position="84"/>
    </location>
</feature>
<keyword evidence="8" id="KW-0597">Phosphoprotein</keyword>
<dbReference type="GO" id="GO:0031424">
    <property type="term" value="P:keratinization"/>
    <property type="evidence" value="ECO:0007669"/>
    <property type="project" value="UniProtKB-KW"/>
</dbReference>
<evidence type="ECO:0000256" key="17">
    <source>
        <dbReference type="ARBA" id="ARBA00074144"/>
    </source>
</evidence>
<dbReference type="SUPFAM" id="SSF46966">
    <property type="entry name" value="Spectrin repeat"/>
    <property type="match status" value="3"/>
</dbReference>
<dbReference type="PANTHER" id="PTHR23169:SF10">
    <property type="entry name" value="PERIPLAKIN"/>
    <property type="match status" value="1"/>
</dbReference>
<dbReference type="FunFam" id="1.20.58.60:FF:000109">
    <property type="entry name" value="Periplakin"/>
    <property type="match status" value="1"/>
</dbReference>
<dbReference type="PANTHER" id="PTHR23169">
    <property type="entry name" value="ENVOPLAKIN"/>
    <property type="match status" value="1"/>
</dbReference>
<keyword evidence="5" id="KW-0728">SH3 domain</keyword>
<dbReference type="FunFam" id="2.30.30.40:FF:000088">
    <property type="entry name" value="Periplakin"/>
    <property type="match status" value="1"/>
</dbReference>
<evidence type="ECO:0000256" key="15">
    <source>
        <dbReference type="ARBA" id="ARBA00059924"/>
    </source>
</evidence>
<dbReference type="Gene3D" id="3.30.160.780">
    <property type="match status" value="1"/>
</dbReference>
<feature type="domain" description="Periplakin-like plectin repeat" evidence="22">
    <location>
        <begin position="1416"/>
        <end position="1574"/>
    </location>
</feature>
<dbReference type="SMR" id="F1RK90"/>
<evidence type="ECO:0000313" key="25">
    <source>
        <dbReference type="VGNC" id="VGNC:91702"/>
    </source>
</evidence>
<reference evidence="23" key="2">
    <citation type="journal article" date="2020" name="Gigascience">
        <title>An improved pig reference genome sequence to enable pig genetics and genomics research.</title>
        <authorList>
            <person name="Warr A."/>
            <person name="Affara N."/>
            <person name="Aken B."/>
            <person name="Beiki H."/>
            <person name="Bickhart D.M."/>
            <person name="Billis K."/>
            <person name="Chow W."/>
            <person name="Eory L."/>
            <person name="Finlayson H.A."/>
            <person name="Flicek P."/>
            <person name="Giron C.G."/>
            <person name="Griffin D.K."/>
            <person name="Hall R."/>
            <person name="Hannum G."/>
            <person name="Hourlier T."/>
            <person name="Howe K."/>
            <person name="Hume D.A."/>
            <person name="Izuogu O."/>
            <person name="Kim K."/>
            <person name="Koren S."/>
            <person name="Liu H."/>
            <person name="Manchanda N."/>
            <person name="Martin F.J."/>
            <person name="Nonneman D.J."/>
            <person name="O'Connor R.E."/>
            <person name="Phillippy A.M."/>
            <person name="Rohrer G.A."/>
            <person name="Rosen B.D."/>
            <person name="Rund L.A."/>
            <person name="Sargent C.A."/>
            <person name="Schook L.B."/>
            <person name="Schroeder S.G."/>
            <person name="Schwartz A.S."/>
            <person name="Skinner B.M."/>
            <person name="Talbot R."/>
            <person name="Tseng E."/>
            <person name="Tuggle C.K."/>
            <person name="Watson M."/>
            <person name="Smith T.P.L."/>
            <person name="Archibald A.L."/>
        </authorList>
    </citation>
    <scope>NUCLEOTIDE SEQUENCE [LARGE SCALE GENOMIC DNA]</scope>
    <source>
        <strain evidence="23">Duroc</strain>
    </source>
</reference>
<feature type="coiled-coil region" evidence="18">
    <location>
        <begin position="426"/>
        <end position="453"/>
    </location>
</feature>
<evidence type="ECO:0000256" key="4">
    <source>
        <dbReference type="ARBA" id="ARBA00009109"/>
    </source>
</evidence>
<dbReference type="InterPro" id="IPR055419">
    <property type="entry name" value="Spectrin_PEPL/EVPL"/>
</dbReference>
<evidence type="ECO:0000256" key="3">
    <source>
        <dbReference type="ARBA" id="ARBA00004568"/>
    </source>
</evidence>
<dbReference type="GeneID" id="100512773"/>
<dbReference type="Proteomes" id="UP000008227">
    <property type="component" value="Chromosome 3"/>
</dbReference>
<dbReference type="SUPFAM" id="SSF75399">
    <property type="entry name" value="Plakin repeat"/>
    <property type="match status" value="1"/>
</dbReference>
<evidence type="ECO:0000259" key="21">
    <source>
        <dbReference type="Pfam" id="PF23160"/>
    </source>
</evidence>
<keyword evidence="10" id="KW-0965">Cell junction</keyword>
<dbReference type="InterPro" id="IPR043197">
    <property type="entry name" value="Plakin"/>
</dbReference>
<name>F1RK90_PIG</name>
<keyword evidence="6" id="KW-1003">Cell membrane</keyword>
<comment type="function">
    <text evidence="15">Component of the cornified envelope of keratinocytes. May link the cornified envelope to desmosomes and intermediate filaments. May act as a localization signal in PKB/AKT-mediated signaling.</text>
</comment>
<keyword evidence="7" id="KW-0963">Cytoplasm</keyword>
<feature type="compositionally biased region" description="Pro residues" evidence="19">
    <location>
        <begin position="109"/>
        <end position="124"/>
    </location>
</feature>
<reference evidence="23" key="3">
    <citation type="submission" date="2025-08" db="UniProtKB">
        <authorList>
            <consortium name="Ensembl"/>
        </authorList>
    </citation>
    <scope>IDENTIFICATION</scope>
</reference>
<dbReference type="FunFam" id="3.30.160.780:FF:000001">
    <property type="entry name" value="Plectin a"/>
    <property type="match status" value="1"/>
</dbReference>
<protein>
    <recommendedName>
        <fullName evidence="17">Periplakin</fullName>
    </recommendedName>
</protein>
<dbReference type="OrthoDB" id="29745at2759"/>
<dbReference type="VGNC" id="VGNC:91702">
    <property type="gene designation" value="PPL"/>
</dbReference>
<dbReference type="FunFam" id="1.20.58.60:FF:000030">
    <property type="entry name" value="Short stop, isoform K"/>
    <property type="match status" value="1"/>
</dbReference>
<dbReference type="eggNOG" id="KOG0516">
    <property type="taxonomic scope" value="Eukaryota"/>
</dbReference>
<feature type="coiled-coil region" evidence="18">
    <location>
        <begin position="194"/>
        <end position="221"/>
    </location>
</feature>
<dbReference type="GO" id="GO:0005856">
    <property type="term" value="C:cytoskeleton"/>
    <property type="evidence" value="ECO:0007669"/>
    <property type="project" value="UniProtKB-SubCell"/>
</dbReference>
<dbReference type="InParanoid" id="F1RK90"/>
<evidence type="ECO:0007829" key="26">
    <source>
        <dbReference type="PeptideAtlas" id="F1RK90"/>
    </source>
</evidence>
<dbReference type="Bgee" id="ENSSSCG00000007927">
    <property type="expression patterns" value="Expressed in penis and 33 other cell types or tissues"/>
</dbReference>
<feature type="domain" description="Periplakin/Envoplakin N-terminal" evidence="21">
    <location>
        <begin position="204"/>
        <end position="295"/>
    </location>
</feature>
<dbReference type="SMART" id="SM00150">
    <property type="entry name" value="SPEC"/>
    <property type="match status" value="3"/>
</dbReference>
<dbReference type="HOGENOM" id="CLU_001780_1_0_1"/>
<dbReference type="GO" id="GO:0030057">
    <property type="term" value="C:desmosome"/>
    <property type="evidence" value="ECO:0007669"/>
    <property type="project" value="UniProtKB-SubCell"/>
</dbReference>
<dbReference type="RefSeq" id="XP_003124688.4">
    <property type="nucleotide sequence ID" value="XM_003124640.4"/>
</dbReference>
<dbReference type="InterPro" id="IPR018159">
    <property type="entry name" value="Spectrin/alpha-actinin"/>
</dbReference>
<dbReference type="KEGG" id="ssc:100512773"/>
<evidence type="ECO:0000256" key="14">
    <source>
        <dbReference type="ARBA" id="ARBA00023249"/>
    </source>
</evidence>
<dbReference type="InterPro" id="IPR041615">
    <property type="entry name" value="Desmoplakin_SH3"/>
</dbReference>
<evidence type="ECO:0000256" key="2">
    <source>
        <dbReference type="ARBA" id="ARBA00004245"/>
    </source>
</evidence>
<keyword evidence="26" id="KW-1267">Proteomics identification</keyword>
<dbReference type="FunCoup" id="F1RK90">
    <property type="interactions" value="159"/>
</dbReference>
<feature type="coiled-coil region" evidence="18">
    <location>
        <begin position="930"/>
        <end position="988"/>
    </location>
</feature>
<dbReference type="CDD" id="cd00176">
    <property type="entry name" value="SPEC"/>
    <property type="match status" value="1"/>
</dbReference>
<evidence type="ECO:0000256" key="9">
    <source>
        <dbReference type="ARBA" id="ARBA00022737"/>
    </source>
</evidence>
<keyword evidence="14" id="KW-0417">Keratinization</keyword>
<comment type="similarity">
    <text evidence="4">Belongs to the plakin or cytolinker family.</text>
</comment>
<dbReference type="GO" id="GO:0016020">
    <property type="term" value="C:membrane"/>
    <property type="evidence" value="ECO:0000318"/>
    <property type="project" value="GO_Central"/>
</dbReference>
<dbReference type="GO" id="GO:0042060">
    <property type="term" value="P:wound healing"/>
    <property type="evidence" value="ECO:0000318"/>
    <property type="project" value="GO_Central"/>
</dbReference>
<dbReference type="Reactome" id="R-SSC-8851680">
    <property type="pathway name" value="Butyrophilin (BTN) family interactions"/>
</dbReference>
<feature type="domain" description="Desmoplakin SH3" evidence="20">
    <location>
        <begin position="560"/>
        <end position="623"/>
    </location>
</feature>
<keyword evidence="11 18" id="KW-0175">Coiled coil</keyword>
<evidence type="ECO:0000256" key="1">
    <source>
        <dbReference type="ARBA" id="ARBA00004236"/>
    </source>
</evidence>
<dbReference type="Reactome" id="R-SSC-6809371">
    <property type="pathway name" value="Formation of the cornified envelope"/>
</dbReference>
<dbReference type="Pfam" id="PF17902">
    <property type="entry name" value="SH3_10"/>
    <property type="match status" value="1"/>
</dbReference>
<evidence type="ECO:0000256" key="18">
    <source>
        <dbReference type="SAM" id="Coils"/>
    </source>
</evidence>
<dbReference type="FunFam" id="1.20.58.60:FF:000160">
    <property type="entry name" value="Periplakin"/>
    <property type="match status" value="1"/>
</dbReference>
<feature type="region of interest" description="Disordered" evidence="19">
    <location>
        <begin position="1"/>
        <end position="188"/>
    </location>
</feature>
<evidence type="ECO:0000256" key="12">
    <source>
        <dbReference type="ARBA" id="ARBA00023136"/>
    </source>
</evidence>
<dbReference type="Ensembl" id="ENSSSCT00000008688.5">
    <property type="protein sequence ID" value="ENSSSCP00000008464.4"/>
    <property type="gene ID" value="ENSSSCG00000007927.5"/>
</dbReference>
<feature type="coiled-coil region" evidence="18">
    <location>
        <begin position="1119"/>
        <end position="1280"/>
    </location>
</feature>
<dbReference type="CTD" id="5493"/>
<evidence type="ECO:0000256" key="7">
    <source>
        <dbReference type="ARBA" id="ARBA00022490"/>
    </source>
</evidence>
<feature type="domain" description="Periplakin-like plectin repeat" evidence="22">
    <location>
        <begin position="1174"/>
        <end position="1337"/>
    </location>
</feature>
<evidence type="ECO:0000256" key="8">
    <source>
        <dbReference type="ARBA" id="ARBA00022553"/>
    </source>
</evidence>
<comment type="subcellular location">
    <subcellularLocation>
        <location evidence="3">Cell junction</location>
        <location evidence="3">Desmosome</location>
    </subcellularLocation>
    <subcellularLocation>
        <location evidence="1">Cell membrane</location>
    </subcellularLocation>
    <subcellularLocation>
        <location evidence="2">Cytoplasm</location>
        <location evidence="2">Cytoskeleton</location>
    </subcellularLocation>
</comment>
<dbReference type="InterPro" id="IPR058847">
    <property type="entry name" value="Plectin_PPL"/>
</dbReference>
<dbReference type="InterPro" id="IPR035915">
    <property type="entry name" value="Plakin_repeat_sf"/>
</dbReference>
<dbReference type="GeneTree" id="ENSGT00940000153578"/>
<feature type="compositionally biased region" description="Low complexity" evidence="19">
    <location>
        <begin position="128"/>
        <end position="150"/>
    </location>
</feature>
<dbReference type="PaxDb" id="9823-ENSSSCP00000008464"/>
<dbReference type="Gene3D" id="2.30.30.40">
    <property type="entry name" value="SH3 Domains"/>
    <property type="match status" value="1"/>
</dbReference>
<accession>F1RK90</accession>
<feature type="coiled-coil region" evidence="18">
    <location>
        <begin position="1061"/>
        <end position="1095"/>
    </location>
</feature>
<evidence type="ECO:0000256" key="5">
    <source>
        <dbReference type="ARBA" id="ARBA00022443"/>
    </source>
</evidence>
<dbReference type="Gene3D" id="1.20.58.60">
    <property type="match status" value="4"/>
</dbReference>
<keyword evidence="9" id="KW-0677">Repeat</keyword>
<dbReference type="GO" id="GO:0005198">
    <property type="term" value="F:structural molecule activity"/>
    <property type="evidence" value="ECO:0000318"/>
    <property type="project" value="GO_Central"/>
</dbReference>